<protein>
    <submittedName>
        <fullName evidence="3">Phosphoglycerate mutase</fullName>
    </submittedName>
</protein>
<evidence type="ECO:0000256" key="2">
    <source>
        <dbReference type="PIRSR" id="PIRSR613078-2"/>
    </source>
</evidence>
<dbReference type="STRING" id="395495.Lcho_3680"/>
<organism evidence="3 4">
    <name type="scientific">Leptothrix cholodnii (strain ATCC 51168 / LMG 8142 / SP-6)</name>
    <name type="common">Leptothrix discophora (strain SP-6)</name>
    <dbReference type="NCBI Taxonomy" id="395495"/>
    <lineage>
        <taxon>Bacteria</taxon>
        <taxon>Pseudomonadati</taxon>
        <taxon>Pseudomonadota</taxon>
        <taxon>Betaproteobacteria</taxon>
        <taxon>Burkholderiales</taxon>
        <taxon>Sphaerotilaceae</taxon>
        <taxon>Leptothrix</taxon>
    </lineage>
</organism>
<dbReference type="InterPro" id="IPR050275">
    <property type="entry name" value="PGM_Phosphatase"/>
</dbReference>
<dbReference type="eggNOG" id="COG0406">
    <property type="taxonomic scope" value="Bacteria"/>
</dbReference>
<dbReference type="SMART" id="SM00855">
    <property type="entry name" value="PGAM"/>
    <property type="match status" value="1"/>
</dbReference>
<dbReference type="Gene3D" id="3.40.50.1240">
    <property type="entry name" value="Phosphoglycerate mutase-like"/>
    <property type="match status" value="1"/>
</dbReference>
<dbReference type="CDD" id="cd07067">
    <property type="entry name" value="HP_PGM_like"/>
    <property type="match status" value="1"/>
</dbReference>
<accession>B1Y538</accession>
<proteinExistence type="predicted"/>
<evidence type="ECO:0000256" key="1">
    <source>
        <dbReference type="PIRSR" id="PIRSR613078-1"/>
    </source>
</evidence>
<dbReference type="SUPFAM" id="SSF53254">
    <property type="entry name" value="Phosphoglycerate mutase-like"/>
    <property type="match status" value="1"/>
</dbReference>
<gene>
    <name evidence="3" type="ordered locus">Lcho_3680</name>
</gene>
<evidence type="ECO:0000313" key="4">
    <source>
        <dbReference type="Proteomes" id="UP000001693"/>
    </source>
</evidence>
<dbReference type="AlphaFoldDB" id="B1Y538"/>
<dbReference type="InterPro" id="IPR013078">
    <property type="entry name" value="His_Pase_superF_clade-1"/>
</dbReference>
<dbReference type="GO" id="GO:0016791">
    <property type="term" value="F:phosphatase activity"/>
    <property type="evidence" value="ECO:0007669"/>
    <property type="project" value="TreeGrafter"/>
</dbReference>
<dbReference type="GO" id="GO:0005737">
    <property type="term" value="C:cytoplasm"/>
    <property type="evidence" value="ECO:0007669"/>
    <property type="project" value="TreeGrafter"/>
</dbReference>
<sequence length="186" mass="20374">MKLYLARHGETDLNIDDRYQGRSNALLNERGLAQAEALAAALPPDITHIVASPLLRALHTAQAVGRARGLPVRTMAGLREKHFGRFDGLTPDEVAARFPVLWHGGVLTSWDQPPPGGETTRAVVQRVSLCLDELRAVHAGDTVLLVVHGFVVRALRHLIDGLDESEFFIAPRIGNAEFLVRELPDT</sequence>
<dbReference type="InterPro" id="IPR001345">
    <property type="entry name" value="PG/BPGM_mutase_AS"/>
</dbReference>
<feature type="binding site" evidence="2">
    <location>
        <position position="56"/>
    </location>
    <ligand>
        <name>substrate</name>
    </ligand>
</feature>
<dbReference type="RefSeq" id="WP_012348681.1">
    <property type="nucleotide sequence ID" value="NC_010524.1"/>
</dbReference>
<dbReference type="KEGG" id="lch:Lcho_3680"/>
<dbReference type="PIRSF" id="PIRSF000709">
    <property type="entry name" value="6PFK_2-Ptase"/>
    <property type="match status" value="1"/>
</dbReference>
<name>B1Y538_LEPCP</name>
<dbReference type="PROSITE" id="PS00175">
    <property type="entry name" value="PG_MUTASE"/>
    <property type="match status" value="1"/>
</dbReference>
<feature type="active site" description="Tele-phosphohistidine intermediate" evidence="1">
    <location>
        <position position="8"/>
    </location>
</feature>
<dbReference type="Proteomes" id="UP000001693">
    <property type="component" value="Chromosome"/>
</dbReference>
<keyword evidence="4" id="KW-1185">Reference proteome</keyword>
<dbReference type="HOGENOM" id="CLU_033323_9_4_4"/>
<dbReference type="EMBL" id="CP001013">
    <property type="protein sequence ID" value="ACB35934.1"/>
    <property type="molecule type" value="Genomic_DNA"/>
</dbReference>
<dbReference type="Pfam" id="PF00300">
    <property type="entry name" value="His_Phos_1"/>
    <property type="match status" value="1"/>
</dbReference>
<feature type="binding site" evidence="2">
    <location>
        <begin position="7"/>
        <end position="14"/>
    </location>
    <ligand>
        <name>substrate</name>
    </ligand>
</feature>
<dbReference type="PANTHER" id="PTHR48100">
    <property type="entry name" value="BROAD-SPECIFICITY PHOSPHATASE YOR283W-RELATED"/>
    <property type="match status" value="1"/>
</dbReference>
<feature type="active site" description="Proton donor/acceptor" evidence="1">
    <location>
        <position position="80"/>
    </location>
</feature>
<dbReference type="InterPro" id="IPR029033">
    <property type="entry name" value="His_PPase_superfam"/>
</dbReference>
<evidence type="ECO:0000313" key="3">
    <source>
        <dbReference type="EMBL" id="ACB35934.1"/>
    </source>
</evidence>
<dbReference type="PANTHER" id="PTHR48100:SF62">
    <property type="entry name" value="GLUCOSYL-3-PHOSPHOGLYCERATE PHOSPHATASE"/>
    <property type="match status" value="1"/>
</dbReference>
<reference evidence="3 4" key="1">
    <citation type="submission" date="2008-03" db="EMBL/GenBank/DDBJ databases">
        <title>Complete sequence of Leptothrix cholodnii SP-6.</title>
        <authorList>
            <consortium name="US DOE Joint Genome Institute"/>
            <person name="Copeland A."/>
            <person name="Lucas S."/>
            <person name="Lapidus A."/>
            <person name="Glavina del Rio T."/>
            <person name="Dalin E."/>
            <person name="Tice H."/>
            <person name="Bruce D."/>
            <person name="Goodwin L."/>
            <person name="Pitluck S."/>
            <person name="Chertkov O."/>
            <person name="Brettin T."/>
            <person name="Detter J.C."/>
            <person name="Han C."/>
            <person name="Kuske C.R."/>
            <person name="Schmutz J."/>
            <person name="Larimer F."/>
            <person name="Land M."/>
            <person name="Hauser L."/>
            <person name="Kyrpides N."/>
            <person name="Lykidis A."/>
            <person name="Emerson D."/>
            <person name="Richardson P."/>
        </authorList>
    </citation>
    <scope>NUCLEOTIDE SEQUENCE [LARGE SCALE GENOMIC DNA]</scope>
    <source>
        <strain evidence="4">ATCC 51168 / LMG 8142 / SP-6</strain>
    </source>
</reference>